<reference evidence="3" key="1">
    <citation type="submission" date="2016-10" db="EMBL/GenBank/DDBJ databases">
        <authorList>
            <person name="Varghese N."/>
            <person name="Submissions S."/>
        </authorList>
    </citation>
    <scope>NUCLEOTIDE SEQUENCE [LARGE SCALE GENOMIC DNA]</scope>
    <source>
        <strain evidence="3">CGMCC 1.1761</strain>
    </source>
</reference>
<proteinExistence type="predicted"/>
<organism evidence="2 3">
    <name type="scientific">Ancylobacter rudongensis</name>
    <dbReference type="NCBI Taxonomy" id="177413"/>
    <lineage>
        <taxon>Bacteria</taxon>
        <taxon>Pseudomonadati</taxon>
        <taxon>Pseudomonadota</taxon>
        <taxon>Alphaproteobacteria</taxon>
        <taxon>Hyphomicrobiales</taxon>
        <taxon>Xanthobacteraceae</taxon>
        <taxon>Ancylobacter</taxon>
    </lineage>
</organism>
<feature type="signal peptide" evidence="1">
    <location>
        <begin position="1"/>
        <end position="20"/>
    </location>
</feature>
<sequence>MNIRLAVALCSVLLVSPTLAQNATRPKGDLFGNITSKQEALSTARPASPQIRMAIVEAARNFLFDPYSIRDVQISPQVDLRVDGSYSIVCVRYNAKNRMGAYAGRTTTGIFIGDRGQILNSTDRAPGCFWPEMPYGPFPESDILKKL</sequence>
<evidence type="ECO:0000313" key="3">
    <source>
        <dbReference type="Proteomes" id="UP000198889"/>
    </source>
</evidence>
<dbReference type="Proteomes" id="UP000198889">
    <property type="component" value="Unassembled WGS sequence"/>
</dbReference>
<dbReference type="STRING" id="177413.SAMN05660859_0038"/>
<dbReference type="RefSeq" id="WP_091444058.1">
    <property type="nucleotide sequence ID" value="NZ_FMTP01000010.1"/>
</dbReference>
<evidence type="ECO:0000313" key="2">
    <source>
        <dbReference type="EMBL" id="SCW95478.1"/>
    </source>
</evidence>
<keyword evidence="1" id="KW-0732">Signal</keyword>
<keyword evidence="3" id="KW-1185">Reference proteome</keyword>
<dbReference type="AlphaFoldDB" id="A0A1G4UPB1"/>
<name>A0A1G4UPB1_9HYPH</name>
<evidence type="ECO:0000256" key="1">
    <source>
        <dbReference type="SAM" id="SignalP"/>
    </source>
</evidence>
<protein>
    <submittedName>
        <fullName evidence="2">Uncharacterized protein</fullName>
    </submittedName>
</protein>
<gene>
    <name evidence="2" type="ORF">SAMN05660859_0038</name>
</gene>
<feature type="chain" id="PRO_5011740631" evidence="1">
    <location>
        <begin position="21"/>
        <end position="147"/>
    </location>
</feature>
<dbReference type="EMBL" id="FMTP01000010">
    <property type="protein sequence ID" value="SCW95478.1"/>
    <property type="molecule type" value="Genomic_DNA"/>
</dbReference>
<accession>A0A1G4UPB1</accession>